<reference evidence="2 3" key="1">
    <citation type="submission" date="2024-04" db="EMBL/GenBank/DDBJ databases">
        <title>Tritrichomonas musculus Genome.</title>
        <authorList>
            <person name="Alves-Ferreira E."/>
            <person name="Grigg M."/>
            <person name="Lorenzi H."/>
            <person name="Galac M."/>
        </authorList>
    </citation>
    <scope>NUCLEOTIDE SEQUENCE [LARGE SCALE GENOMIC DNA]</scope>
    <source>
        <strain evidence="2 3">EAF2021</strain>
    </source>
</reference>
<dbReference type="Proteomes" id="UP001470230">
    <property type="component" value="Unassembled WGS sequence"/>
</dbReference>
<feature type="transmembrane region" description="Helical" evidence="1">
    <location>
        <begin position="136"/>
        <end position="155"/>
    </location>
</feature>
<accession>A0ABR2KUF2</accession>
<keyword evidence="3" id="KW-1185">Reference proteome</keyword>
<gene>
    <name evidence="2" type="ORF">M9Y10_022831</name>
</gene>
<comment type="caution">
    <text evidence="2">The sequence shown here is derived from an EMBL/GenBank/DDBJ whole genome shotgun (WGS) entry which is preliminary data.</text>
</comment>
<evidence type="ECO:0000313" key="2">
    <source>
        <dbReference type="EMBL" id="KAK8894396.1"/>
    </source>
</evidence>
<keyword evidence="1" id="KW-1133">Transmembrane helix</keyword>
<dbReference type="EMBL" id="JAPFFF010000003">
    <property type="protein sequence ID" value="KAK8894396.1"/>
    <property type="molecule type" value="Genomic_DNA"/>
</dbReference>
<feature type="transmembrane region" description="Helical" evidence="1">
    <location>
        <begin position="167"/>
        <end position="190"/>
    </location>
</feature>
<keyword evidence="1" id="KW-0812">Transmembrane</keyword>
<name>A0ABR2KUF2_9EUKA</name>
<evidence type="ECO:0000313" key="3">
    <source>
        <dbReference type="Proteomes" id="UP001470230"/>
    </source>
</evidence>
<sequence>MDSLIENTDENFDYPLQDFLIQDDLSSLTKTIKKSSNESITIFIKCVYPNPSNPGEMIQVTGSQTCNSSQKVQYVVDAFLKSYPEIPKNREYYLGYDQLLFREGTLRECGITHGKSVELYAPGKNAAAYHNEGLSMIVWSIIPFVIGIAALLFSITATKVRNDFQALFLFLGLLLVIPSTLIIVIGLILIPKCNMPCYFVGTKWF</sequence>
<proteinExistence type="predicted"/>
<keyword evidence="1" id="KW-0472">Membrane</keyword>
<protein>
    <recommendedName>
        <fullName evidence="4">Ubiquitin-like domain-containing protein</fullName>
    </recommendedName>
</protein>
<evidence type="ECO:0008006" key="4">
    <source>
        <dbReference type="Google" id="ProtNLM"/>
    </source>
</evidence>
<evidence type="ECO:0000256" key="1">
    <source>
        <dbReference type="SAM" id="Phobius"/>
    </source>
</evidence>
<organism evidence="2 3">
    <name type="scientific">Tritrichomonas musculus</name>
    <dbReference type="NCBI Taxonomy" id="1915356"/>
    <lineage>
        <taxon>Eukaryota</taxon>
        <taxon>Metamonada</taxon>
        <taxon>Parabasalia</taxon>
        <taxon>Tritrichomonadida</taxon>
        <taxon>Tritrichomonadidae</taxon>
        <taxon>Tritrichomonas</taxon>
    </lineage>
</organism>